<accession>F5XSP7</accession>
<dbReference type="Gene3D" id="3.30.200.20">
    <property type="entry name" value="Phosphorylase Kinase, domain 1"/>
    <property type="match status" value="1"/>
</dbReference>
<reference evidence="2 3" key="1">
    <citation type="submission" date="2011-05" db="EMBL/GenBank/DDBJ databases">
        <title>Whole genome sequence of Microlunatus phosphovorus NM-1.</title>
        <authorList>
            <person name="Hosoyama A."/>
            <person name="Sasaki K."/>
            <person name="Harada T."/>
            <person name="Igarashi R."/>
            <person name="Kawakoshi A."/>
            <person name="Sasagawa M."/>
            <person name="Fukada J."/>
            <person name="Nakamura S."/>
            <person name="Katano Y."/>
            <person name="Hanada S."/>
            <person name="Kamagata Y."/>
            <person name="Nakamura N."/>
            <person name="Yamazaki S."/>
            <person name="Fujita N."/>
        </authorList>
    </citation>
    <scope>NUCLEOTIDE SEQUENCE [LARGE SCALE GENOMIC DNA]</scope>
    <source>
        <strain evidence="3">ATCC 700054 / DSM 10555 / JCM 9379 / NBRC 101784 / NCIMB 13414 / VKM Ac-1990 / NM-1</strain>
    </source>
</reference>
<dbReference type="InterPro" id="IPR002575">
    <property type="entry name" value="Aminoglycoside_PTrfase"/>
</dbReference>
<dbReference type="eggNOG" id="COG3173">
    <property type="taxonomic scope" value="Bacteria"/>
</dbReference>
<protein>
    <recommendedName>
        <fullName evidence="1">Aminoglycoside phosphotransferase domain-containing protein</fullName>
    </recommendedName>
</protein>
<evidence type="ECO:0000313" key="3">
    <source>
        <dbReference type="Proteomes" id="UP000007947"/>
    </source>
</evidence>
<dbReference type="KEGG" id="mph:MLP_42910"/>
<sequence>MGADESPPDLELARRLVAEQFPRWADLPVREVELSGWDNRTYRLGDELSVRLPRSRYYREQVAKEQLWLPILAPQLPLPIPQPVARGRPGLGYPHEWSVYRWIQGSPVRLDLIEDPVSFAQAVAEFLVALRACEATDGPLPGQHNFWRGAPFEVYADEAHRSLGELRDLGELSPAETRSANAILAEAVASTWPGPPVWFHGDVAYGNLLVRDGRLAAVIDFGCSGAGDPACDLVLAWTLLPRTARPVYAQTLGLDHDTWARARGWALWKALITVVGQRENNSIAAEEARRVIREVLTDPVH</sequence>
<proteinExistence type="predicted"/>
<dbReference type="SUPFAM" id="SSF56112">
    <property type="entry name" value="Protein kinase-like (PK-like)"/>
    <property type="match status" value="1"/>
</dbReference>
<dbReference type="STRING" id="1032480.MLP_42910"/>
<dbReference type="HOGENOM" id="CLU_074977_0_0_11"/>
<dbReference type="Pfam" id="PF01636">
    <property type="entry name" value="APH"/>
    <property type="match status" value="1"/>
</dbReference>
<dbReference type="InterPro" id="IPR011009">
    <property type="entry name" value="Kinase-like_dom_sf"/>
</dbReference>
<dbReference type="PANTHER" id="PTHR21310">
    <property type="entry name" value="AMINOGLYCOSIDE PHOSPHOTRANSFERASE-RELATED-RELATED"/>
    <property type="match status" value="1"/>
</dbReference>
<dbReference type="PANTHER" id="PTHR21310:SF42">
    <property type="entry name" value="BIFUNCTIONAL AAC_APH"/>
    <property type="match status" value="1"/>
</dbReference>
<gene>
    <name evidence="2" type="ordered locus">MLP_42910</name>
</gene>
<dbReference type="CDD" id="cd05155">
    <property type="entry name" value="APH_ChoK_like_1"/>
    <property type="match status" value="1"/>
</dbReference>
<evidence type="ECO:0000313" key="2">
    <source>
        <dbReference type="EMBL" id="BAK37305.1"/>
    </source>
</evidence>
<evidence type="ECO:0000259" key="1">
    <source>
        <dbReference type="Pfam" id="PF01636"/>
    </source>
</evidence>
<organism evidence="2 3">
    <name type="scientific">Microlunatus phosphovorus (strain ATCC 700054 / DSM 10555 / JCM 9379 / NBRC 101784 / NCIMB 13414 / VKM Ac-1990 / NM-1)</name>
    <dbReference type="NCBI Taxonomy" id="1032480"/>
    <lineage>
        <taxon>Bacteria</taxon>
        <taxon>Bacillati</taxon>
        <taxon>Actinomycetota</taxon>
        <taxon>Actinomycetes</taxon>
        <taxon>Propionibacteriales</taxon>
        <taxon>Propionibacteriaceae</taxon>
        <taxon>Microlunatus</taxon>
    </lineage>
</organism>
<dbReference type="OrthoDB" id="9797603at2"/>
<dbReference type="EMBL" id="AP012204">
    <property type="protein sequence ID" value="BAK37305.1"/>
    <property type="molecule type" value="Genomic_DNA"/>
</dbReference>
<keyword evidence="3" id="KW-1185">Reference proteome</keyword>
<dbReference type="AlphaFoldDB" id="F5XSP7"/>
<dbReference type="Proteomes" id="UP000007947">
    <property type="component" value="Chromosome"/>
</dbReference>
<dbReference type="RefSeq" id="WP_013865139.1">
    <property type="nucleotide sequence ID" value="NC_015635.1"/>
</dbReference>
<name>F5XSP7_MICPN</name>
<dbReference type="Gene3D" id="3.90.1200.10">
    <property type="match status" value="1"/>
</dbReference>
<feature type="domain" description="Aminoglycoside phosphotransferase" evidence="1">
    <location>
        <begin position="35"/>
        <end position="265"/>
    </location>
</feature>
<dbReference type="InterPro" id="IPR051678">
    <property type="entry name" value="AGP_Transferase"/>
</dbReference>